<proteinExistence type="predicted"/>
<dbReference type="PANTHER" id="PTHR34047">
    <property type="entry name" value="NUCLEAR INTRON MATURASE 1, MITOCHONDRIAL-RELATED"/>
    <property type="match status" value="1"/>
</dbReference>
<dbReference type="SUPFAM" id="SSF56672">
    <property type="entry name" value="DNA/RNA polymerases"/>
    <property type="match status" value="1"/>
</dbReference>
<accession>A0A644YKX4</accession>
<dbReference type="EMBL" id="VSSQ01005435">
    <property type="protein sequence ID" value="MPM29146.1"/>
    <property type="molecule type" value="Genomic_DNA"/>
</dbReference>
<comment type="caution">
    <text evidence="3">The sequence shown here is derived from an EMBL/GenBank/DDBJ whole genome shotgun (WGS) entry which is preliminary data.</text>
</comment>
<dbReference type="PANTHER" id="PTHR34047:SF8">
    <property type="entry name" value="PROTEIN YKFC"/>
    <property type="match status" value="1"/>
</dbReference>
<evidence type="ECO:0000259" key="2">
    <source>
        <dbReference type="Pfam" id="PF00078"/>
    </source>
</evidence>
<dbReference type="InterPro" id="IPR000477">
    <property type="entry name" value="RT_dom"/>
</dbReference>
<dbReference type="Pfam" id="PF00078">
    <property type="entry name" value="RVT_1"/>
    <property type="match status" value="1"/>
</dbReference>
<feature type="domain" description="Reverse transcriptase" evidence="2">
    <location>
        <begin position="75"/>
        <end position="289"/>
    </location>
</feature>
<dbReference type="AlphaFoldDB" id="A0A644YKX4"/>
<keyword evidence="1" id="KW-0175">Coiled coil</keyword>
<sequence length="387" mass="45579">MKTIKRIQEKTTDFQNLYNAYLRCRKKRRYKDEVLRFSANLEENLHDLQKELREMTFQPGPYFETIIHDPVDRLIMWQSFRTRVVQMALYLVINPEITRGYIEDSFACIKGRGTEAAGHRLYYFMQQAGREEKAALSRGETPVPNYILKFDTSKYFYRIDHKIALELLGKKVNHNAWAMWLLDLFINTPGAKFGFPPGLGVNDVAKEDRLADKGLAPGSVINQLVANLCQNELDHYCKRELRIRPYVRYMDDGVTIGKLDEVKEWEEKIGAFLKAKLELELNPKKTFIVPIWAGVDFCQYRVFPDTIKLKKPTALRMRRNLKRVQRLYASGEMRLERAMKTVHSYHGQLSHCDSYQLRKKIFGIYTESERVDGWFYLQRKSYSDEPE</sequence>
<evidence type="ECO:0000313" key="3">
    <source>
        <dbReference type="EMBL" id="MPM29146.1"/>
    </source>
</evidence>
<protein>
    <recommendedName>
        <fullName evidence="2">Reverse transcriptase domain-containing protein</fullName>
    </recommendedName>
</protein>
<reference evidence="3" key="1">
    <citation type="submission" date="2019-08" db="EMBL/GenBank/DDBJ databases">
        <authorList>
            <person name="Kucharzyk K."/>
            <person name="Murdoch R.W."/>
            <person name="Higgins S."/>
            <person name="Loffler F."/>
        </authorList>
    </citation>
    <scope>NUCLEOTIDE SEQUENCE</scope>
</reference>
<dbReference type="InterPro" id="IPR043502">
    <property type="entry name" value="DNA/RNA_pol_sf"/>
</dbReference>
<evidence type="ECO:0000256" key="1">
    <source>
        <dbReference type="SAM" id="Coils"/>
    </source>
</evidence>
<organism evidence="3">
    <name type="scientific">bioreactor metagenome</name>
    <dbReference type="NCBI Taxonomy" id="1076179"/>
    <lineage>
        <taxon>unclassified sequences</taxon>
        <taxon>metagenomes</taxon>
        <taxon>ecological metagenomes</taxon>
    </lineage>
</organism>
<dbReference type="InterPro" id="IPR051083">
    <property type="entry name" value="GrpII_Intron_Splice-Mob/Def"/>
</dbReference>
<gene>
    <name evidence="3" type="ORF">SDC9_75686</name>
</gene>
<name>A0A644YKX4_9ZZZZ</name>
<feature type="coiled-coil region" evidence="1">
    <location>
        <begin position="31"/>
        <end position="58"/>
    </location>
</feature>